<feature type="chain" id="PRO_5046926794" description="MetA-pathway of phenol degradation" evidence="1">
    <location>
        <begin position="20"/>
        <end position="266"/>
    </location>
</feature>
<evidence type="ECO:0000313" key="3">
    <source>
        <dbReference type="Proteomes" id="UP001499988"/>
    </source>
</evidence>
<protein>
    <recommendedName>
        <fullName evidence="4">MetA-pathway of phenol degradation</fullName>
    </recommendedName>
</protein>
<keyword evidence="3" id="KW-1185">Reference proteome</keyword>
<keyword evidence="1" id="KW-0732">Signal</keyword>
<proteinExistence type="predicted"/>
<comment type="caution">
    <text evidence="2">The sequence shown here is derived from an EMBL/GenBank/DDBJ whole genome shotgun (WGS) entry which is preliminary data.</text>
</comment>
<evidence type="ECO:0008006" key="4">
    <source>
        <dbReference type="Google" id="ProtNLM"/>
    </source>
</evidence>
<sequence length="266" mass="28905">MKKIALALAISAVSLGAVANDAPDMGSPTEAYTYLGASYGNDGFNLKGMVGFSEDKGGYEQKSGVLIDIKDIFNENGGDPSFYQPGKEVDNRTYRVRVGTVNTKNGLGGSIDAINFDHPIYGRTTVVQGGPVATIPLGDRVLFWPILYVGGAMVENRSDNPMLPGSPGTDYPGRADGVNIASTLFTSMNYMKVTVTDNIWVLASYQYTTELQGKKWGGDPMKGDFGMDNSVVEISAAYQFSPKTNLRAYYNSQNDDSYWVEYNYAF</sequence>
<organism evidence="2 3">
    <name type="scientific">Ferrimonas pelagia</name>
    <dbReference type="NCBI Taxonomy" id="1177826"/>
    <lineage>
        <taxon>Bacteria</taxon>
        <taxon>Pseudomonadati</taxon>
        <taxon>Pseudomonadota</taxon>
        <taxon>Gammaproteobacteria</taxon>
        <taxon>Alteromonadales</taxon>
        <taxon>Ferrimonadaceae</taxon>
        <taxon>Ferrimonas</taxon>
    </lineage>
</organism>
<accession>A0ABP9F140</accession>
<evidence type="ECO:0000313" key="2">
    <source>
        <dbReference type="EMBL" id="GAA4890333.1"/>
    </source>
</evidence>
<feature type="signal peptide" evidence="1">
    <location>
        <begin position="1"/>
        <end position="19"/>
    </location>
</feature>
<dbReference type="RefSeq" id="WP_345335688.1">
    <property type="nucleotide sequence ID" value="NZ_BAABJZ010000082.1"/>
</dbReference>
<gene>
    <name evidence="2" type="ORF">GCM10023333_24480</name>
</gene>
<name>A0ABP9F140_9GAMM</name>
<dbReference type="EMBL" id="BAABJZ010000082">
    <property type="protein sequence ID" value="GAA4890333.1"/>
    <property type="molecule type" value="Genomic_DNA"/>
</dbReference>
<reference evidence="3" key="1">
    <citation type="journal article" date="2019" name="Int. J. Syst. Evol. Microbiol.">
        <title>The Global Catalogue of Microorganisms (GCM) 10K type strain sequencing project: providing services to taxonomists for standard genome sequencing and annotation.</title>
        <authorList>
            <consortium name="The Broad Institute Genomics Platform"/>
            <consortium name="The Broad Institute Genome Sequencing Center for Infectious Disease"/>
            <person name="Wu L."/>
            <person name="Ma J."/>
        </authorList>
    </citation>
    <scope>NUCLEOTIDE SEQUENCE [LARGE SCALE GENOMIC DNA]</scope>
    <source>
        <strain evidence="3">JCM 18401</strain>
    </source>
</reference>
<evidence type="ECO:0000256" key="1">
    <source>
        <dbReference type="SAM" id="SignalP"/>
    </source>
</evidence>
<dbReference type="Proteomes" id="UP001499988">
    <property type="component" value="Unassembled WGS sequence"/>
</dbReference>